<evidence type="ECO:0000256" key="2">
    <source>
        <dbReference type="ARBA" id="ARBA00022617"/>
    </source>
</evidence>
<dbReference type="PANTHER" id="PTHR33751">
    <property type="entry name" value="CBB3-TYPE CYTOCHROME C OXIDASE SUBUNIT FIXP"/>
    <property type="match status" value="1"/>
</dbReference>
<dbReference type="EMBL" id="CP038033">
    <property type="protein sequence ID" value="QBQ55750.1"/>
    <property type="molecule type" value="Genomic_DNA"/>
</dbReference>
<dbReference type="Gene3D" id="1.10.760.10">
    <property type="entry name" value="Cytochrome c-like domain"/>
    <property type="match status" value="3"/>
</dbReference>
<evidence type="ECO:0000256" key="4">
    <source>
        <dbReference type="ARBA" id="ARBA00022982"/>
    </source>
</evidence>
<sequence>MRRGDVGSRENPRNLSRAAEKFNTDEIAKGFWRVASATVPEMINQISPPIPLCRALFIEDPLAWLKINQSPNPIKPAKGEWKFEIVGRHVVFNRLNRLEIGPQGSNVFRQHPSIPAIRENRIIGAAIRSRPCHHRLTEVFQGPAADTRVQIRSDIRCIKGTKVRLHCPAAGKKCAIIFYIGMTAFACTRPKHIFSLGHKSLLFSRANQTRSIGQHPQEKHHSRRHHIPHFKPKLWMLTLTLATVMLKPLAADITFPDQADPVAGRAIVVGGKDATITPCFLCHGLKGAGDSTGAFPRLAGQAAYYLYKQLIDYASGARSNDIMASIARELTEQQMQDVASYYAASTASYFPPPKVAPEVLERGRLIAEKGLEEEPRGEDVQACVFCHGSKGAGNPPNIPYLAGQYAPYIELQLLLWKRNIRQNDPLAIMENIAKRLSERDIRAVALYFETVRPPPPQPTTKINAEARTACKADDIPLHLCVLGGNPKTGRNLIAHYGCTACHPIPGVNTLTGSVGPSLEGFGRRSYIAGRIPNRPAWLTLWLQNPPFIDPKTVMPALGINEVEARHMAAYLYTLR</sequence>
<dbReference type="OrthoDB" id="9773456at2"/>
<keyword evidence="3 6" id="KW-0479">Metal-binding</keyword>
<evidence type="ECO:0000313" key="8">
    <source>
        <dbReference type="EMBL" id="QBQ55750.1"/>
    </source>
</evidence>
<feature type="domain" description="Cytochrome c" evidence="7">
    <location>
        <begin position="358"/>
        <end position="452"/>
    </location>
</feature>
<evidence type="ECO:0000256" key="6">
    <source>
        <dbReference type="PROSITE-ProRule" id="PRU00433"/>
    </source>
</evidence>
<keyword evidence="1" id="KW-0813">Transport</keyword>
<evidence type="ECO:0000256" key="5">
    <source>
        <dbReference type="ARBA" id="ARBA00023004"/>
    </source>
</evidence>
<dbReference type="PROSITE" id="PS51007">
    <property type="entry name" value="CYTC"/>
    <property type="match status" value="3"/>
</dbReference>
<evidence type="ECO:0000256" key="3">
    <source>
        <dbReference type="ARBA" id="ARBA00022723"/>
    </source>
</evidence>
<dbReference type="KEGG" id="nwr:E3U44_15445"/>
<keyword evidence="4" id="KW-0249">Electron transport</keyword>
<dbReference type="PANTHER" id="PTHR33751:SF9">
    <property type="entry name" value="CYTOCHROME C4"/>
    <property type="match status" value="1"/>
</dbReference>
<proteinExistence type="predicted"/>
<dbReference type="InterPro" id="IPR009056">
    <property type="entry name" value="Cyt_c-like_dom"/>
</dbReference>
<keyword evidence="2 6" id="KW-0349">Heme</keyword>
<feature type="domain" description="Cytochrome c" evidence="7">
    <location>
        <begin position="259"/>
        <end position="346"/>
    </location>
</feature>
<gene>
    <name evidence="8" type="ORF">E3U44_15445</name>
</gene>
<dbReference type="Proteomes" id="UP000294325">
    <property type="component" value="Chromosome"/>
</dbReference>
<dbReference type="AlphaFoldDB" id="A0A4P7C278"/>
<evidence type="ECO:0000256" key="1">
    <source>
        <dbReference type="ARBA" id="ARBA00022448"/>
    </source>
</evidence>
<dbReference type="GO" id="GO:0020037">
    <property type="term" value="F:heme binding"/>
    <property type="evidence" value="ECO:0007669"/>
    <property type="project" value="InterPro"/>
</dbReference>
<evidence type="ECO:0000259" key="7">
    <source>
        <dbReference type="PROSITE" id="PS51007"/>
    </source>
</evidence>
<protein>
    <submittedName>
        <fullName evidence="8">Cytochrome c4</fullName>
    </submittedName>
</protein>
<dbReference type="Pfam" id="PF00034">
    <property type="entry name" value="Cytochrom_C"/>
    <property type="match status" value="1"/>
</dbReference>
<dbReference type="GO" id="GO:0046872">
    <property type="term" value="F:metal ion binding"/>
    <property type="evidence" value="ECO:0007669"/>
    <property type="project" value="UniProtKB-KW"/>
</dbReference>
<accession>A0A4P7C278</accession>
<dbReference type="GO" id="GO:0009055">
    <property type="term" value="F:electron transfer activity"/>
    <property type="evidence" value="ECO:0007669"/>
    <property type="project" value="InterPro"/>
</dbReference>
<keyword evidence="5 6" id="KW-0408">Iron</keyword>
<name>A0A4P7C278_9GAMM</name>
<dbReference type="InterPro" id="IPR050597">
    <property type="entry name" value="Cytochrome_c_Oxidase_Subunit"/>
</dbReference>
<dbReference type="InterPro" id="IPR036909">
    <property type="entry name" value="Cyt_c-like_dom_sf"/>
</dbReference>
<organism evidence="8 9">
    <name type="scientific">Nitrosococcus wardiae</name>
    <dbReference type="NCBI Taxonomy" id="1814290"/>
    <lineage>
        <taxon>Bacteria</taxon>
        <taxon>Pseudomonadati</taxon>
        <taxon>Pseudomonadota</taxon>
        <taxon>Gammaproteobacteria</taxon>
        <taxon>Chromatiales</taxon>
        <taxon>Chromatiaceae</taxon>
        <taxon>Nitrosococcus</taxon>
    </lineage>
</organism>
<evidence type="ECO:0000313" key="9">
    <source>
        <dbReference type="Proteomes" id="UP000294325"/>
    </source>
</evidence>
<keyword evidence="9" id="KW-1185">Reference proteome</keyword>
<reference evidence="8 9" key="1">
    <citation type="submission" date="2019-03" db="EMBL/GenBank/DDBJ databases">
        <title>The genome sequence of Nitrosococcus wardiae strain D1FHST reveals the archetypal metabolic capacity of ammonia-oxidizing Gammaproteobacteria.</title>
        <authorList>
            <person name="Wang L."/>
            <person name="Lim C.K."/>
            <person name="Hanson T.E."/>
            <person name="Dang H."/>
            <person name="Klotz M.G."/>
        </authorList>
    </citation>
    <scope>NUCLEOTIDE SEQUENCE [LARGE SCALE GENOMIC DNA]</scope>
    <source>
        <strain evidence="8 9">D1FHS</strain>
    </source>
</reference>
<dbReference type="SUPFAM" id="SSF46626">
    <property type="entry name" value="Cytochrome c"/>
    <property type="match status" value="3"/>
</dbReference>
<feature type="domain" description="Cytochrome c" evidence="7">
    <location>
        <begin position="484"/>
        <end position="575"/>
    </location>
</feature>